<keyword evidence="5" id="KW-0378">Hydrolase</keyword>
<evidence type="ECO:0000256" key="4">
    <source>
        <dbReference type="ARBA" id="ARBA00022729"/>
    </source>
</evidence>
<evidence type="ECO:0000256" key="6">
    <source>
        <dbReference type="ARBA" id="ARBA00023295"/>
    </source>
</evidence>
<comment type="caution">
    <text evidence="8">The sequence shown here is derived from an EMBL/GenBank/DDBJ whole genome shotgun (WGS) entry which is preliminary data.</text>
</comment>
<dbReference type="PIRSF" id="PIRSF001092">
    <property type="entry name" value="Alpha-L-fucosidase"/>
    <property type="match status" value="1"/>
</dbReference>
<comment type="function">
    <text evidence="1">Alpha-L-fucosidase is responsible for hydrolyzing the alpha-1,6-linked fucose joined to the reducing-end N-acetylglucosamine of the carbohydrate moieties of glycoproteins.</text>
</comment>
<dbReference type="Gene3D" id="2.60.40.1180">
    <property type="entry name" value="Golgi alpha-mannosidase II"/>
    <property type="match status" value="1"/>
</dbReference>
<dbReference type="InterPro" id="IPR057739">
    <property type="entry name" value="Glyco_hydro_29_N"/>
</dbReference>
<dbReference type="PANTHER" id="PTHR10030">
    <property type="entry name" value="ALPHA-L-FUCOSIDASE"/>
    <property type="match status" value="1"/>
</dbReference>
<dbReference type="GO" id="GO:0016139">
    <property type="term" value="P:glycoside catabolic process"/>
    <property type="evidence" value="ECO:0007669"/>
    <property type="project" value="TreeGrafter"/>
</dbReference>
<dbReference type="InterPro" id="IPR000933">
    <property type="entry name" value="Glyco_hydro_29"/>
</dbReference>
<keyword evidence="4" id="KW-0732">Signal</keyword>
<dbReference type="InterPro" id="IPR013780">
    <property type="entry name" value="Glyco_hydro_b"/>
</dbReference>
<accession>A0A0M1P720</accession>
<evidence type="ECO:0000256" key="2">
    <source>
        <dbReference type="ARBA" id="ARBA00007951"/>
    </source>
</evidence>
<evidence type="ECO:0000256" key="3">
    <source>
        <dbReference type="ARBA" id="ARBA00012662"/>
    </source>
</evidence>
<dbReference type="PRINTS" id="PR00741">
    <property type="entry name" value="GLHYDRLASE29"/>
</dbReference>
<name>A0A0M1P720_9BACL</name>
<reference evidence="9" key="1">
    <citation type="submission" date="2015-08" db="EMBL/GenBank/DDBJ databases">
        <title>Genome sequencing project for genomic taxonomy and phylogenomics of Bacillus-like bacteria.</title>
        <authorList>
            <person name="Liu B."/>
            <person name="Wang J."/>
            <person name="Zhu Y."/>
            <person name="Liu G."/>
            <person name="Chen Q."/>
            <person name="Chen Z."/>
            <person name="Lan J."/>
            <person name="Che J."/>
            <person name="Ge C."/>
            <person name="Shi H."/>
            <person name="Pan Z."/>
            <person name="Liu X."/>
        </authorList>
    </citation>
    <scope>NUCLEOTIDE SEQUENCE [LARGE SCALE GENOMIC DNA]</scope>
    <source>
        <strain evidence="9">FJAT-22460</strain>
    </source>
</reference>
<evidence type="ECO:0000313" key="9">
    <source>
        <dbReference type="Proteomes" id="UP000036932"/>
    </source>
</evidence>
<dbReference type="EC" id="3.2.1.51" evidence="3"/>
<evidence type="ECO:0000259" key="7">
    <source>
        <dbReference type="Pfam" id="PF01120"/>
    </source>
</evidence>
<comment type="similarity">
    <text evidence="2">Belongs to the glycosyl hydrolase 29 family.</text>
</comment>
<dbReference type="Pfam" id="PF01120">
    <property type="entry name" value="Alpha_L_fucos"/>
    <property type="match status" value="1"/>
</dbReference>
<dbReference type="GO" id="GO:0006004">
    <property type="term" value="P:fucose metabolic process"/>
    <property type="evidence" value="ECO:0007669"/>
    <property type="project" value="InterPro"/>
</dbReference>
<proteinExistence type="inferred from homology"/>
<dbReference type="PATRIC" id="fig|1705565.3.peg.4915"/>
<dbReference type="SUPFAM" id="SSF51445">
    <property type="entry name" value="(Trans)glycosidases"/>
    <property type="match status" value="1"/>
</dbReference>
<sequence length="463" mass="53577">MRRTQFMTKQEQTIREGWQWFTESRYGMFIHFGPYAQYGRGEQVLFREHLDQKKYARHACEWNPVFFDAELWAYTARKAGMKYACLTTRHHDGYCLWDTATTDYSSAKQAPGRDLVREFTDAFRAQGLRVGLYYSWIDWRIPAYFDGPEKDPEGWDDMKRYLHAQVEELITKYGRIDHFFFDGVWPRTAEDLDSIKLVERMKSIQPDILVNNRLGLSEEEKLHADGGGGSGDSEVLGDFGSPEHVIVPDQKRLWESSQVATWRLWGYTNGERWRPADVLLDMLCECAEKGGTVGGNLLLNVGPQPDGQLPPEFVERALKIGEWLDVHGEAIYGSDGGNLTEFITYGRQTMKDNQLYLIIRFWDGRPVLRLSDLVTPVVRVTLLTTGQELPFRQEDDVLWIEGLPRERPTELFPVIRIECESRPETNQWGQERLWTGDPSRIADWARSRGTSVYVDGKPRTGKE</sequence>
<evidence type="ECO:0000256" key="1">
    <source>
        <dbReference type="ARBA" id="ARBA00004071"/>
    </source>
</evidence>
<evidence type="ECO:0000256" key="5">
    <source>
        <dbReference type="ARBA" id="ARBA00022801"/>
    </source>
</evidence>
<dbReference type="EMBL" id="LIUT01000001">
    <property type="protein sequence ID" value="KOR90202.1"/>
    <property type="molecule type" value="Genomic_DNA"/>
</dbReference>
<dbReference type="PANTHER" id="PTHR10030:SF37">
    <property type="entry name" value="ALPHA-L-FUCOSIDASE-RELATED"/>
    <property type="match status" value="1"/>
</dbReference>
<dbReference type="GO" id="GO:0004560">
    <property type="term" value="F:alpha-L-fucosidase activity"/>
    <property type="evidence" value="ECO:0007669"/>
    <property type="project" value="InterPro"/>
</dbReference>
<evidence type="ECO:0000313" key="8">
    <source>
        <dbReference type="EMBL" id="KOR90202.1"/>
    </source>
</evidence>
<keyword evidence="9" id="KW-1185">Reference proteome</keyword>
<dbReference type="InterPro" id="IPR016286">
    <property type="entry name" value="FUC_metazoa-typ"/>
</dbReference>
<dbReference type="Proteomes" id="UP000036932">
    <property type="component" value="Unassembled WGS sequence"/>
</dbReference>
<protein>
    <recommendedName>
        <fullName evidence="3">alpha-L-fucosidase</fullName>
        <ecNumber evidence="3">3.2.1.51</ecNumber>
    </recommendedName>
</protein>
<dbReference type="Gene3D" id="3.20.20.80">
    <property type="entry name" value="Glycosidases"/>
    <property type="match status" value="1"/>
</dbReference>
<organism evidence="8 9">
    <name type="scientific">Paenibacillus solani</name>
    <dbReference type="NCBI Taxonomy" id="1705565"/>
    <lineage>
        <taxon>Bacteria</taxon>
        <taxon>Bacillati</taxon>
        <taxon>Bacillota</taxon>
        <taxon>Bacilli</taxon>
        <taxon>Bacillales</taxon>
        <taxon>Paenibacillaceae</taxon>
        <taxon>Paenibacillus</taxon>
    </lineage>
</organism>
<gene>
    <name evidence="8" type="ORF">AM231_14375</name>
</gene>
<dbReference type="InterPro" id="IPR017853">
    <property type="entry name" value="GH"/>
</dbReference>
<feature type="domain" description="Glycoside hydrolase family 29 N-terminal" evidence="7">
    <location>
        <begin position="12"/>
        <end position="329"/>
    </location>
</feature>
<keyword evidence="6" id="KW-0326">Glycosidase</keyword>
<dbReference type="SMART" id="SM00812">
    <property type="entry name" value="Alpha_L_fucos"/>
    <property type="match status" value="1"/>
</dbReference>
<dbReference type="AlphaFoldDB" id="A0A0M1P720"/>
<dbReference type="GO" id="GO:0005764">
    <property type="term" value="C:lysosome"/>
    <property type="evidence" value="ECO:0007669"/>
    <property type="project" value="TreeGrafter"/>
</dbReference>